<accession>A0A4R1KU78</accession>
<gene>
    <name evidence="8" type="ORF">EV692_1792</name>
</gene>
<keyword evidence="9" id="KW-1185">Reference proteome</keyword>
<evidence type="ECO:0000313" key="9">
    <source>
        <dbReference type="Proteomes" id="UP000295496"/>
    </source>
</evidence>
<dbReference type="GO" id="GO:0016779">
    <property type="term" value="F:nucleotidyltransferase activity"/>
    <property type="evidence" value="ECO:0007669"/>
    <property type="project" value="UniProtKB-KW"/>
</dbReference>
<evidence type="ECO:0000256" key="1">
    <source>
        <dbReference type="ARBA" id="ARBA00009558"/>
    </source>
</evidence>
<protein>
    <recommendedName>
        <fullName evidence="2">NAD(+)--protein-arginine ADP-ribosyltransferase</fullName>
        <ecNumber evidence="2">2.4.2.31</ecNumber>
    </recommendedName>
</protein>
<dbReference type="SUPFAM" id="SSF56399">
    <property type="entry name" value="ADP-ribosylation"/>
    <property type="match status" value="1"/>
</dbReference>
<dbReference type="Proteomes" id="UP000295496">
    <property type="component" value="Unassembled WGS sequence"/>
</dbReference>
<comment type="caution">
    <text evidence="8">The sequence shown here is derived from an EMBL/GenBank/DDBJ whole genome shotgun (WGS) entry which is preliminary data.</text>
</comment>
<dbReference type="Pfam" id="PF04233">
    <property type="entry name" value="Phage_Mu_F"/>
    <property type="match status" value="1"/>
</dbReference>
<name>A0A4R1KU78_9PAST</name>
<evidence type="ECO:0000259" key="7">
    <source>
        <dbReference type="Pfam" id="PF04233"/>
    </source>
</evidence>
<dbReference type="NCBIfam" id="TIGR01641">
    <property type="entry name" value="phageSPP1_gp7"/>
    <property type="match status" value="1"/>
</dbReference>
<dbReference type="AlphaFoldDB" id="A0A4R1KU78"/>
<dbReference type="PROSITE" id="PS51996">
    <property type="entry name" value="TR_MART"/>
    <property type="match status" value="1"/>
</dbReference>
<keyword evidence="3" id="KW-0328">Glycosyltransferase</keyword>
<proteinExistence type="inferred from homology"/>
<evidence type="ECO:0000256" key="4">
    <source>
        <dbReference type="ARBA" id="ARBA00022679"/>
    </source>
</evidence>
<evidence type="ECO:0000256" key="6">
    <source>
        <dbReference type="ARBA" id="ARBA00047597"/>
    </source>
</evidence>
<sequence>MREQVESAVKNPHFFSPLITDSDEAETARQAIKKAVNALANRKVDEMAKRLSDGFVARGKAQHDREFSQRIEQATGIDIKSYLGTHGKVSEKLTAYTEANVQLIKSIQSQYLDKIQSIVTMSATRGGSVKDLTTEIKKIGDVTDKRAKFIARDQTAKFNSSLDQAQYENLGITHYRWSTSGDERVRESHAENDGKVFALDNPPPTGHCGEDFNCRCVMLPLFDKNEIKQALAEQKGGENKSDLMPEQQLKTLIGKQFDDVTKHLEKTEVAKAIEQYKLSKAEAISIIGYTGELYRSLNTALRLDKATEVQKTFTRQLNKALDKLPNYIGKTYRIAKLDKKALLRYAEKAIVTEYAFTSTTKNKKLKTFSGNVKFVIKGKTGKDIENISLYKNEREVLFKNGKRFYIEKIQEKGFWIFKKKIIYLIEVK</sequence>
<keyword evidence="4" id="KW-0808">Transferase</keyword>
<evidence type="ECO:0000256" key="5">
    <source>
        <dbReference type="ARBA" id="ARBA00022695"/>
    </source>
</evidence>
<dbReference type="InterPro" id="IPR006528">
    <property type="entry name" value="Phage_head_morphogenesis_dom"/>
</dbReference>
<evidence type="ECO:0000256" key="2">
    <source>
        <dbReference type="ARBA" id="ARBA00012031"/>
    </source>
</evidence>
<dbReference type="Pfam" id="PF01129">
    <property type="entry name" value="ART"/>
    <property type="match status" value="1"/>
</dbReference>
<dbReference type="EMBL" id="SMGJ01000006">
    <property type="protein sequence ID" value="TCK68093.1"/>
    <property type="molecule type" value="Genomic_DNA"/>
</dbReference>
<dbReference type="GO" id="GO:0106274">
    <property type="term" value="F:NAD+-protein-arginine ADP-ribosyltransferase activity"/>
    <property type="evidence" value="ECO:0007669"/>
    <property type="project" value="UniProtKB-EC"/>
</dbReference>
<organism evidence="8 9">
    <name type="scientific">Lonepinella koalarum</name>
    <dbReference type="NCBI Taxonomy" id="53417"/>
    <lineage>
        <taxon>Bacteria</taxon>
        <taxon>Pseudomonadati</taxon>
        <taxon>Pseudomonadota</taxon>
        <taxon>Gammaproteobacteria</taxon>
        <taxon>Pasteurellales</taxon>
        <taxon>Pasteurellaceae</taxon>
        <taxon>Lonepinella</taxon>
    </lineage>
</organism>
<dbReference type="InterPro" id="IPR000768">
    <property type="entry name" value="ART"/>
</dbReference>
<comment type="catalytic activity">
    <reaction evidence="6">
        <text>L-arginyl-[protein] + NAD(+) = N(omega)-(ADP-D-ribosyl)-L-arginyl-[protein] + nicotinamide + H(+)</text>
        <dbReference type="Rhea" id="RHEA:19149"/>
        <dbReference type="Rhea" id="RHEA-COMP:10532"/>
        <dbReference type="Rhea" id="RHEA-COMP:15087"/>
        <dbReference type="ChEBI" id="CHEBI:15378"/>
        <dbReference type="ChEBI" id="CHEBI:17154"/>
        <dbReference type="ChEBI" id="CHEBI:29965"/>
        <dbReference type="ChEBI" id="CHEBI:57540"/>
        <dbReference type="ChEBI" id="CHEBI:142554"/>
        <dbReference type="EC" id="2.4.2.31"/>
    </reaction>
</comment>
<keyword evidence="5" id="KW-0548">Nucleotidyltransferase</keyword>
<dbReference type="Gene3D" id="3.90.176.10">
    <property type="entry name" value="Toxin ADP-ribosyltransferase, Chain A, domain 1"/>
    <property type="match status" value="1"/>
</dbReference>
<feature type="domain" description="Phage head morphogenesis" evidence="7">
    <location>
        <begin position="113"/>
        <end position="218"/>
    </location>
</feature>
<dbReference type="EC" id="2.4.2.31" evidence="2"/>
<comment type="similarity">
    <text evidence="1">Belongs to the Arg-specific ADP-ribosyltransferase family.</text>
</comment>
<reference evidence="8 9" key="1">
    <citation type="submission" date="2019-03" db="EMBL/GenBank/DDBJ databases">
        <title>Genomic Encyclopedia of Type Strains, Phase IV (KMG-IV): sequencing the most valuable type-strain genomes for metagenomic binning, comparative biology and taxonomic classification.</title>
        <authorList>
            <person name="Goeker M."/>
        </authorList>
    </citation>
    <scope>NUCLEOTIDE SEQUENCE [LARGE SCALE GENOMIC DNA]</scope>
    <source>
        <strain evidence="8 9">DSM 10053</strain>
    </source>
</reference>
<evidence type="ECO:0000256" key="3">
    <source>
        <dbReference type="ARBA" id="ARBA00022676"/>
    </source>
</evidence>
<evidence type="ECO:0000313" key="8">
    <source>
        <dbReference type="EMBL" id="TCK68093.1"/>
    </source>
</evidence>